<dbReference type="WBParaSite" id="ECPE_0000747801-mRNA-1">
    <property type="protein sequence ID" value="ECPE_0000747801-mRNA-1"/>
    <property type="gene ID" value="ECPE_0000747801"/>
</dbReference>
<dbReference type="EMBL" id="UZAN01044628">
    <property type="protein sequence ID" value="VDP81172.1"/>
    <property type="molecule type" value="Genomic_DNA"/>
</dbReference>
<dbReference type="AlphaFoldDB" id="A0A183AKH7"/>
<protein>
    <submittedName>
        <fullName evidence="1 3">Uncharacterized protein</fullName>
    </submittedName>
</protein>
<organism evidence="3">
    <name type="scientific">Echinostoma caproni</name>
    <dbReference type="NCBI Taxonomy" id="27848"/>
    <lineage>
        <taxon>Eukaryota</taxon>
        <taxon>Metazoa</taxon>
        <taxon>Spiralia</taxon>
        <taxon>Lophotrochozoa</taxon>
        <taxon>Platyhelminthes</taxon>
        <taxon>Trematoda</taxon>
        <taxon>Digenea</taxon>
        <taxon>Plagiorchiida</taxon>
        <taxon>Echinostomata</taxon>
        <taxon>Echinostomatoidea</taxon>
        <taxon>Echinostomatidae</taxon>
        <taxon>Echinostoma</taxon>
    </lineage>
</organism>
<keyword evidence="2" id="KW-1185">Reference proteome</keyword>
<sequence length="155" mass="17245">MLDLCCPFETLFVCTGRIASPLLKSFRRQKERSYKSRDSSAVKHYTDLIKAEIKRPSASYASQLLPCNNSKRIWQVIKLLFGIESKTSDGTTDLDSVNAAIIHPSSDAITPFVLDDAVQVEAVSKEETLELWRTVKTTCRVSPDGLSSSLLRYGA</sequence>
<accession>A0A183AKH7</accession>
<evidence type="ECO:0000313" key="3">
    <source>
        <dbReference type="WBParaSite" id="ECPE_0000747801-mRNA-1"/>
    </source>
</evidence>
<dbReference type="Proteomes" id="UP000272942">
    <property type="component" value="Unassembled WGS sequence"/>
</dbReference>
<evidence type="ECO:0000313" key="2">
    <source>
        <dbReference type="Proteomes" id="UP000272942"/>
    </source>
</evidence>
<reference evidence="1 2" key="2">
    <citation type="submission" date="2018-11" db="EMBL/GenBank/DDBJ databases">
        <authorList>
            <consortium name="Pathogen Informatics"/>
        </authorList>
    </citation>
    <scope>NUCLEOTIDE SEQUENCE [LARGE SCALE GENOMIC DNA]</scope>
    <source>
        <strain evidence="1 2">Egypt</strain>
    </source>
</reference>
<name>A0A183AKH7_9TREM</name>
<proteinExistence type="predicted"/>
<evidence type="ECO:0000313" key="1">
    <source>
        <dbReference type="EMBL" id="VDP81172.1"/>
    </source>
</evidence>
<reference evidence="3" key="1">
    <citation type="submission" date="2016-06" db="UniProtKB">
        <authorList>
            <consortium name="WormBaseParasite"/>
        </authorList>
    </citation>
    <scope>IDENTIFICATION</scope>
</reference>
<gene>
    <name evidence="1" type="ORF">ECPE_LOCUS7462</name>
</gene>